<evidence type="ECO:0000313" key="14">
    <source>
        <dbReference type="Proteomes" id="UP001500655"/>
    </source>
</evidence>
<keyword evidence="6 10" id="KW-0326">Glycosidase</keyword>
<keyword evidence="12" id="KW-0472">Membrane</keyword>
<dbReference type="PIRSF" id="PIRSF001100">
    <property type="entry name" value="Beta_cellobiohydrolase"/>
    <property type="match status" value="1"/>
</dbReference>
<reference evidence="14" key="1">
    <citation type="journal article" date="2019" name="Int. J. Syst. Evol. Microbiol.">
        <title>The Global Catalogue of Microorganisms (GCM) 10K type strain sequencing project: providing services to taxonomists for standard genome sequencing and annotation.</title>
        <authorList>
            <consortium name="The Broad Institute Genomics Platform"/>
            <consortium name="The Broad Institute Genome Sequencing Center for Infectious Disease"/>
            <person name="Wu L."/>
            <person name="Ma J."/>
        </authorList>
    </citation>
    <scope>NUCLEOTIDE SEQUENCE [LARGE SCALE GENOMIC DNA]</scope>
    <source>
        <strain evidence="14">JCM 13249</strain>
    </source>
</reference>
<comment type="similarity">
    <text evidence="10">Belongs to the glycosyl hydrolase family 6.</text>
</comment>
<proteinExistence type="inferred from homology"/>
<protein>
    <recommendedName>
        <fullName evidence="10">Glucanase</fullName>
        <ecNumber evidence="10">3.2.1.-</ecNumber>
    </recommendedName>
</protein>
<evidence type="ECO:0000256" key="12">
    <source>
        <dbReference type="SAM" id="Phobius"/>
    </source>
</evidence>
<dbReference type="PROSITE" id="PS00656">
    <property type="entry name" value="GLYCOSYL_HYDROL_F6_2"/>
    <property type="match status" value="1"/>
</dbReference>
<keyword evidence="3 10" id="KW-0136">Cellulose degradation</keyword>
<evidence type="ECO:0000256" key="11">
    <source>
        <dbReference type="SAM" id="MobiDB-lite"/>
    </source>
</evidence>
<dbReference type="EMBL" id="BAAALS010000015">
    <property type="protein sequence ID" value="GAA1759533.1"/>
    <property type="molecule type" value="Genomic_DNA"/>
</dbReference>
<keyword evidence="4" id="KW-1015">Disulfide bond</keyword>
<evidence type="ECO:0000256" key="6">
    <source>
        <dbReference type="ARBA" id="ARBA00023295"/>
    </source>
</evidence>
<comment type="caution">
    <text evidence="13">The sequence shown here is derived from an EMBL/GenBank/DDBJ whole genome shotgun (WGS) entry which is preliminary data.</text>
</comment>
<evidence type="ECO:0000256" key="10">
    <source>
        <dbReference type="RuleBase" id="RU361186"/>
    </source>
</evidence>
<evidence type="ECO:0000256" key="5">
    <source>
        <dbReference type="ARBA" id="ARBA00023277"/>
    </source>
</evidence>
<dbReference type="InterPro" id="IPR036434">
    <property type="entry name" value="Beta_cellobiohydrolase_sf"/>
</dbReference>
<evidence type="ECO:0000256" key="7">
    <source>
        <dbReference type="ARBA" id="ARBA00023326"/>
    </source>
</evidence>
<dbReference type="PANTHER" id="PTHR34876">
    <property type="match status" value="1"/>
</dbReference>
<evidence type="ECO:0000256" key="9">
    <source>
        <dbReference type="PROSITE-ProRule" id="PRU10057"/>
    </source>
</evidence>
<evidence type="ECO:0000313" key="13">
    <source>
        <dbReference type="EMBL" id="GAA1759533.1"/>
    </source>
</evidence>
<sequence>MTLTRQSPPPTERRVASHRRKPSHPPGMWLGVAATLALLAAAVVVVLTTGSDPVPPGTAASETGGPVTSGAAPSGTARPSASAKPSASPKASASASGNPLAGVRFYGPNDNAAGQARAWEAGRPADAAIMRQMASTPVAIWFGEWNADPTGDVRTVISAAKAQGAVPVLVAYNMPHRDCGGHSGGGAASDAAYKTWITKFAAGVGSDKAVVILEPDALAQLCGDVEARYANLRHAVDRLSRTGAVTYLDAGHANWLSAGEMASRLKKAGVAEARGFALNVSNFVTTAKSGEYGESLAAMLPGDHGYVIDTSRNGNGASGEWCNPPGRALGAKPTGKTKYKNADAYLWVKVVGESDGECNGGPAAGQWMPEYALELAKSAGWKA</sequence>
<keyword evidence="7 10" id="KW-0624">Polysaccharide degradation</keyword>
<name>A0ABP4WU46_9ACTN</name>
<feature type="active site" description="Proton donor" evidence="9">
    <location>
        <position position="216"/>
    </location>
</feature>
<dbReference type="Pfam" id="PF01341">
    <property type="entry name" value="Glyco_hydro_6"/>
    <property type="match status" value="1"/>
</dbReference>
<evidence type="ECO:0000256" key="8">
    <source>
        <dbReference type="PROSITE-ProRule" id="PRU10056"/>
    </source>
</evidence>
<dbReference type="PANTHER" id="PTHR34876:SF4">
    <property type="entry name" value="1,4-BETA-D-GLUCAN CELLOBIOHYDROLASE C-RELATED"/>
    <property type="match status" value="1"/>
</dbReference>
<feature type="transmembrane region" description="Helical" evidence="12">
    <location>
        <begin position="27"/>
        <end position="47"/>
    </location>
</feature>
<dbReference type="RefSeq" id="WP_344082568.1">
    <property type="nucleotide sequence ID" value="NZ_BAAALS010000015.1"/>
</dbReference>
<feature type="compositionally biased region" description="Low complexity" evidence="11">
    <location>
        <begin position="79"/>
        <end position="96"/>
    </location>
</feature>
<organism evidence="13 14">
    <name type="scientific">Luedemannella helvata</name>
    <dbReference type="NCBI Taxonomy" id="349315"/>
    <lineage>
        <taxon>Bacteria</taxon>
        <taxon>Bacillati</taxon>
        <taxon>Actinomycetota</taxon>
        <taxon>Actinomycetes</taxon>
        <taxon>Micromonosporales</taxon>
        <taxon>Micromonosporaceae</taxon>
        <taxon>Luedemannella</taxon>
    </lineage>
</organism>
<evidence type="ECO:0000256" key="1">
    <source>
        <dbReference type="ARBA" id="ARBA00022729"/>
    </source>
</evidence>
<gene>
    <name evidence="13" type="ORF">GCM10009681_33470</name>
</gene>
<evidence type="ECO:0000256" key="2">
    <source>
        <dbReference type="ARBA" id="ARBA00022801"/>
    </source>
</evidence>
<keyword evidence="1" id="KW-0732">Signal</keyword>
<keyword evidence="12" id="KW-1133">Transmembrane helix</keyword>
<keyword evidence="2 10" id="KW-0378">Hydrolase</keyword>
<dbReference type="Proteomes" id="UP001500655">
    <property type="component" value="Unassembled WGS sequence"/>
</dbReference>
<dbReference type="EC" id="3.2.1.-" evidence="10"/>
<keyword evidence="5 10" id="KW-0119">Carbohydrate metabolism</keyword>
<feature type="region of interest" description="Disordered" evidence="11">
    <location>
        <begin position="1"/>
        <end position="27"/>
    </location>
</feature>
<dbReference type="PRINTS" id="PR00733">
    <property type="entry name" value="GLHYDRLASE6"/>
</dbReference>
<dbReference type="Gene3D" id="3.20.20.40">
    <property type="entry name" value="1, 4-beta cellobiohydrolase"/>
    <property type="match status" value="1"/>
</dbReference>
<feature type="region of interest" description="Disordered" evidence="11">
    <location>
        <begin position="52"/>
        <end position="97"/>
    </location>
</feature>
<keyword evidence="14" id="KW-1185">Reference proteome</keyword>
<dbReference type="InterPro" id="IPR016288">
    <property type="entry name" value="Beta_cellobiohydrolase"/>
</dbReference>
<keyword evidence="12" id="KW-0812">Transmembrane</keyword>
<accession>A0ABP4WU46</accession>
<feature type="active site" evidence="8">
    <location>
        <position position="178"/>
    </location>
</feature>
<dbReference type="PROSITE" id="PS00655">
    <property type="entry name" value="GLYCOSYL_HYDROL_F6_1"/>
    <property type="match status" value="1"/>
</dbReference>
<dbReference type="InterPro" id="IPR001524">
    <property type="entry name" value="Glyco_hydro_6_CS"/>
</dbReference>
<evidence type="ECO:0000256" key="4">
    <source>
        <dbReference type="ARBA" id="ARBA00023157"/>
    </source>
</evidence>
<evidence type="ECO:0000256" key="3">
    <source>
        <dbReference type="ARBA" id="ARBA00023001"/>
    </source>
</evidence>
<dbReference type="SUPFAM" id="SSF51989">
    <property type="entry name" value="Glycosyl hydrolases family 6, cellulases"/>
    <property type="match status" value="1"/>
</dbReference>